<evidence type="ECO:0000313" key="4">
    <source>
        <dbReference type="Proteomes" id="UP001472677"/>
    </source>
</evidence>
<protein>
    <recommendedName>
        <fullName evidence="2">GIR1-like zinc ribbon domain-containing protein</fullName>
    </recommendedName>
</protein>
<dbReference type="EMBL" id="JBBPBM010000024">
    <property type="protein sequence ID" value="KAK8542311.1"/>
    <property type="molecule type" value="Genomic_DNA"/>
</dbReference>
<name>A0ABR2DLL6_9ROSI</name>
<accession>A0ABR2DLL6</accession>
<gene>
    <name evidence="3" type="ORF">V6N12_014912</name>
</gene>
<dbReference type="InterPro" id="IPR055281">
    <property type="entry name" value="GIR1-2/SIED1"/>
</dbReference>
<feature type="compositionally biased region" description="Basic and acidic residues" evidence="1">
    <location>
        <begin position="46"/>
        <end position="59"/>
    </location>
</feature>
<evidence type="ECO:0000313" key="3">
    <source>
        <dbReference type="EMBL" id="KAK8542311.1"/>
    </source>
</evidence>
<feature type="region of interest" description="Disordered" evidence="1">
    <location>
        <begin position="1"/>
        <end position="96"/>
    </location>
</feature>
<dbReference type="PANTHER" id="PTHR33177">
    <property type="entry name" value="PUTATIVE-RELATED"/>
    <property type="match status" value="1"/>
</dbReference>
<feature type="domain" description="GIR1-like zinc ribbon" evidence="2">
    <location>
        <begin position="130"/>
        <end position="163"/>
    </location>
</feature>
<feature type="compositionally biased region" description="Polar residues" evidence="1">
    <location>
        <begin position="36"/>
        <end position="45"/>
    </location>
</feature>
<reference evidence="3 4" key="1">
    <citation type="journal article" date="2024" name="G3 (Bethesda)">
        <title>Genome assembly of Hibiscus sabdariffa L. provides insights into metabolisms of medicinal natural products.</title>
        <authorList>
            <person name="Kim T."/>
        </authorList>
    </citation>
    <scope>NUCLEOTIDE SEQUENCE [LARGE SCALE GENOMIC DNA]</scope>
    <source>
        <strain evidence="3">TK-2024</strain>
        <tissue evidence="3">Old leaves</tissue>
    </source>
</reference>
<proteinExistence type="predicted"/>
<feature type="compositionally biased region" description="Polar residues" evidence="1">
    <location>
        <begin position="68"/>
        <end position="77"/>
    </location>
</feature>
<sequence>MASPIKQESHKEDDESSTTSLITSANPPIKYEEGQGSITNPTPHNNMEHRSGDTRKRSFTEISEEENGNNVDLNLQMTPPELFPEDRFSSNQCPENSSISVSTASCMPLNNYDSSGEEVEFSNATLEEPSLVVMGCSNCLMYVMVSEIEPRCPRCRTSVLIDIFRPKSDKKPKKF</sequence>
<feature type="compositionally biased region" description="Polar residues" evidence="1">
    <location>
        <begin position="17"/>
        <end position="26"/>
    </location>
</feature>
<dbReference type="PANTHER" id="PTHR33177:SF77">
    <property type="entry name" value="LITAF DOMAIN-CONTAINING PROTEIN"/>
    <property type="match status" value="1"/>
</dbReference>
<evidence type="ECO:0000259" key="2">
    <source>
        <dbReference type="Pfam" id="PF24747"/>
    </source>
</evidence>
<organism evidence="3 4">
    <name type="scientific">Hibiscus sabdariffa</name>
    <name type="common">roselle</name>
    <dbReference type="NCBI Taxonomy" id="183260"/>
    <lineage>
        <taxon>Eukaryota</taxon>
        <taxon>Viridiplantae</taxon>
        <taxon>Streptophyta</taxon>
        <taxon>Embryophyta</taxon>
        <taxon>Tracheophyta</taxon>
        <taxon>Spermatophyta</taxon>
        <taxon>Magnoliopsida</taxon>
        <taxon>eudicotyledons</taxon>
        <taxon>Gunneridae</taxon>
        <taxon>Pentapetalae</taxon>
        <taxon>rosids</taxon>
        <taxon>malvids</taxon>
        <taxon>Malvales</taxon>
        <taxon>Malvaceae</taxon>
        <taxon>Malvoideae</taxon>
        <taxon>Hibiscus</taxon>
    </lineage>
</organism>
<comment type="caution">
    <text evidence="3">The sequence shown here is derived from an EMBL/GenBank/DDBJ whole genome shotgun (WGS) entry which is preliminary data.</text>
</comment>
<dbReference type="Pfam" id="PF24747">
    <property type="entry name" value="Zn-ribbon_GIR1"/>
    <property type="match status" value="1"/>
</dbReference>
<keyword evidence="4" id="KW-1185">Reference proteome</keyword>
<dbReference type="Proteomes" id="UP001472677">
    <property type="component" value="Unassembled WGS sequence"/>
</dbReference>
<evidence type="ECO:0000256" key="1">
    <source>
        <dbReference type="SAM" id="MobiDB-lite"/>
    </source>
</evidence>
<dbReference type="InterPro" id="IPR056440">
    <property type="entry name" value="Zn-ribbon_GIR1"/>
</dbReference>